<keyword evidence="1" id="KW-0479">Metal-binding</keyword>
<proteinExistence type="predicted"/>
<dbReference type="GO" id="GO:0008270">
    <property type="term" value="F:zinc ion binding"/>
    <property type="evidence" value="ECO:0007669"/>
    <property type="project" value="UniProtKB-KW"/>
</dbReference>
<dbReference type="SUPFAM" id="SSF57716">
    <property type="entry name" value="Glucocorticoid receptor-like (DNA-binding domain)"/>
    <property type="match status" value="1"/>
</dbReference>
<accession>A0A3A9KAA7</accession>
<protein>
    <recommendedName>
        <fullName evidence="6">Zinc finger DksA/TraR C4-type domain-containing protein</fullName>
    </recommendedName>
</protein>
<feature type="region of interest" description="Disordered" evidence="5">
    <location>
        <begin position="114"/>
        <end position="167"/>
    </location>
</feature>
<keyword evidence="2" id="KW-0863">Zinc-finger</keyword>
<organism evidence="7 8">
    <name type="scientific">Salipaludibacillus neizhouensis</name>
    <dbReference type="NCBI Taxonomy" id="885475"/>
    <lineage>
        <taxon>Bacteria</taxon>
        <taxon>Bacillati</taxon>
        <taxon>Bacillota</taxon>
        <taxon>Bacilli</taxon>
        <taxon>Bacillales</taxon>
        <taxon>Bacillaceae</taxon>
    </lineage>
</organism>
<dbReference type="PANTHER" id="PTHR33823:SF4">
    <property type="entry name" value="GENERAL STRESS PROTEIN 16O"/>
    <property type="match status" value="1"/>
</dbReference>
<feature type="compositionally biased region" description="Basic and acidic residues" evidence="5">
    <location>
        <begin position="134"/>
        <end position="148"/>
    </location>
</feature>
<evidence type="ECO:0000313" key="7">
    <source>
        <dbReference type="EMBL" id="RKL67482.1"/>
    </source>
</evidence>
<feature type="compositionally biased region" description="Basic and acidic residues" evidence="5">
    <location>
        <begin position="114"/>
        <end position="126"/>
    </location>
</feature>
<feature type="zinc finger region" description="dksA C4-type" evidence="4">
    <location>
        <begin position="89"/>
        <end position="113"/>
    </location>
</feature>
<feature type="compositionally biased region" description="Basic and acidic residues" evidence="5">
    <location>
        <begin position="20"/>
        <end position="34"/>
    </location>
</feature>
<dbReference type="Proteomes" id="UP000281498">
    <property type="component" value="Unassembled WGS sequence"/>
</dbReference>
<comment type="caution">
    <text evidence="7">The sequence shown here is derived from an EMBL/GenBank/DDBJ whole genome shotgun (WGS) entry which is preliminary data.</text>
</comment>
<feature type="domain" description="Zinc finger DksA/TraR C4-type" evidence="6">
    <location>
        <begin position="84"/>
        <end position="112"/>
    </location>
</feature>
<dbReference type="InterPro" id="IPR000962">
    <property type="entry name" value="Znf_DskA_TraR"/>
</dbReference>
<feature type="region of interest" description="Disordered" evidence="5">
    <location>
        <begin position="20"/>
        <end position="59"/>
    </location>
</feature>
<evidence type="ECO:0000256" key="3">
    <source>
        <dbReference type="ARBA" id="ARBA00022833"/>
    </source>
</evidence>
<reference evidence="7 8" key="1">
    <citation type="submission" date="2017-10" db="EMBL/GenBank/DDBJ databases">
        <title>Bacillus sp. nov., a halophilic bacterium isolated from a Keqin Lake.</title>
        <authorList>
            <person name="Wang H."/>
        </authorList>
    </citation>
    <scope>NUCLEOTIDE SEQUENCE [LARGE SCALE GENOMIC DNA]</scope>
    <source>
        <strain evidence="7 8">KCTC 13187</strain>
    </source>
</reference>
<sequence length="167" mass="18979">MKQQEIQLLKKELLKMKEEFETRLSTQEDSKESAGDTGELSNTSNHPGDQGTELFDRQKEMTLDNHLNETLEEVSEALEAIQDGTYGKCAECGKEIQFERLEAIPTTKWCIDHAKKQTEENKRPVEEDITSPLKKGDTSYKQELRQDTWEAASEHGTSSDTPDGTQK</sequence>
<keyword evidence="8" id="KW-1185">Reference proteome</keyword>
<name>A0A3A9KAA7_9BACI</name>
<dbReference type="SUPFAM" id="SSF109635">
    <property type="entry name" value="DnaK suppressor protein DksA, alpha-hairpin domain"/>
    <property type="match status" value="1"/>
</dbReference>
<gene>
    <name evidence="7" type="ORF">CR203_09020</name>
</gene>
<dbReference type="OrthoDB" id="9811543at2"/>
<keyword evidence="3" id="KW-0862">Zinc</keyword>
<dbReference type="PROSITE" id="PS51128">
    <property type="entry name" value="ZF_DKSA_2"/>
    <property type="match status" value="1"/>
</dbReference>
<dbReference type="InterPro" id="IPR037187">
    <property type="entry name" value="DnaK_N"/>
</dbReference>
<dbReference type="Gene3D" id="1.20.120.910">
    <property type="entry name" value="DksA, coiled-coil domain"/>
    <property type="match status" value="1"/>
</dbReference>
<evidence type="ECO:0000313" key="8">
    <source>
        <dbReference type="Proteomes" id="UP000281498"/>
    </source>
</evidence>
<evidence type="ECO:0000259" key="6">
    <source>
        <dbReference type="Pfam" id="PF01258"/>
    </source>
</evidence>
<dbReference type="InterPro" id="IPR014240">
    <property type="entry name" value="YteA"/>
</dbReference>
<dbReference type="Pfam" id="PF01258">
    <property type="entry name" value="zf-dskA_traR"/>
    <property type="match status" value="1"/>
</dbReference>
<dbReference type="PANTHER" id="PTHR33823">
    <property type="entry name" value="RNA POLYMERASE-BINDING TRANSCRIPTION FACTOR DKSA-RELATED"/>
    <property type="match status" value="1"/>
</dbReference>
<dbReference type="EMBL" id="PDOE01000003">
    <property type="protein sequence ID" value="RKL67482.1"/>
    <property type="molecule type" value="Genomic_DNA"/>
</dbReference>
<evidence type="ECO:0000256" key="1">
    <source>
        <dbReference type="ARBA" id="ARBA00022723"/>
    </source>
</evidence>
<evidence type="ECO:0000256" key="5">
    <source>
        <dbReference type="SAM" id="MobiDB-lite"/>
    </source>
</evidence>
<dbReference type="RefSeq" id="WP_110935354.1">
    <property type="nucleotide sequence ID" value="NZ_KZ614146.1"/>
</dbReference>
<evidence type="ECO:0000256" key="4">
    <source>
        <dbReference type="PROSITE-ProRule" id="PRU00510"/>
    </source>
</evidence>
<dbReference type="NCBIfam" id="TIGR02890">
    <property type="entry name" value="bacill_yteA"/>
    <property type="match status" value="1"/>
</dbReference>
<dbReference type="AlphaFoldDB" id="A0A3A9KAA7"/>
<evidence type="ECO:0000256" key="2">
    <source>
        <dbReference type="ARBA" id="ARBA00022771"/>
    </source>
</evidence>
<feature type="compositionally biased region" description="Polar residues" evidence="5">
    <location>
        <begin position="155"/>
        <end position="167"/>
    </location>
</feature>